<dbReference type="InterPro" id="IPR012338">
    <property type="entry name" value="Beta-lactam/transpept-like"/>
</dbReference>
<reference evidence="2" key="1">
    <citation type="submission" date="2018-05" db="EMBL/GenBank/DDBJ databases">
        <authorList>
            <person name="Lanie J.A."/>
            <person name="Ng W.-L."/>
            <person name="Kazmierczak K.M."/>
            <person name="Andrzejewski T.M."/>
            <person name="Davidsen T.M."/>
            <person name="Wayne K.J."/>
            <person name="Tettelin H."/>
            <person name="Glass J.I."/>
            <person name="Rusch D."/>
            <person name="Podicherti R."/>
            <person name="Tsui H.-C.T."/>
            <person name="Winkler M.E."/>
        </authorList>
    </citation>
    <scope>NUCLEOTIDE SEQUENCE</scope>
</reference>
<name>A0A381QUQ9_9ZZZZ</name>
<accession>A0A381QUQ9</accession>
<gene>
    <name evidence="2" type="ORF">METZ01_LOCUS35985</name>
</gene>
<feature type="domain" description="Beta-lactamase-related" evidence="1">
    <location>
        <begin position="70"/>
        <end position="330"/>
    </location>
</feature>
<dbReference type="InterPro" id="IPR001466">
    <property type="entry name" value="Beta-lactam-related"/>
</dbReference>
<dbReference type="EMBL" id="UINC01001538">
    <property type="protein sequence ID" value="SUZ83131.1"/>
    <property type="molecule type" value="Genomic_DNA"/>
</dbReference>
<sequence length="361" mass="41511">MNEYFDNKEIYNSDNIFVFPDRKPIDLPKEFEYEKKLFNTKKYLDSSYTQGFLVLHEDSISFESYYLGQNKNTRHISWSVAKSFVSALIGIAINEGYIESIEDNIEKYLPELSSSGYNGVKIRELLQMSSGISFDETYSDMNSDINRYWRGFVLGDSQDAFAATLKNKITPGTFNHYVSINTHVLAMIIVKTTGKSLTEYLEEKIWKKIGMENNGYWLVDGKGMEMALGGLNATIRDYAKMGKLFLDSGRWKGLQIVPEKWVLESTSINGEHLEATSVHSAHPNIGYGYQWWIPGTSQKYGKEEEFMAIGIYNQFIYVNRSTKTVIVKNSANKNYYDRFNNPYASKIVAIELFRTIAHMNE</sequence>
<dbReference type="Gene3D" id="3.40.710.10">
    <property type="entry name" value="DD-peptidase/beta-lactamase superfamily"/>
    <property type="match status" value="1"/>
</dbReference>
<proteinExistence type="predicted"/>
<dbReference type="PANTHER" id="PTHR43283">
    <property type="entry name" value="BETA-LACTAMASE-RELATED"/>
    <property type="match status" value="1"/>
</dbReference>
<evidence type="ECO:0000259" key="1">
    <source>
        <dbReference type="Pfam" id="PF00144"/>
    </source>
</evidence>
<dbReference type="SUPFAM" id="SSF56601">
    <property type="entry name" value="beta-lactamase/transpeptidase-like"/>
    <property type="match status" value="1"/>
</dbReference>
<organism evidence="2">
    <name type="scientific">marine metagenome</name>
    <dbReference type="NCBI Taxonomy" id="408172"/>
    <lineage>
        <taxon>unclassified sequences</taxon>
        <taxon>metagenomes</taxon>
        <taxon>ecological metagenomes</taxon>
    </lineage>
</organism>
<dbReference type="InterPro" id="IPR050789">
    <property type="entry name" value="Diverse_Enzym_Activities"/>
</dbReference>
<dbReference type="PANTHER" id="PTHR43283:SF14">
    <property type="entry name" value="BLL8153 PROTEIN"/>
    <property type="match status" value="1"/>
</dbReference>
<dbReference type="Pfam" id="PF00144">
    <property type="entry name" value="Beta-lactamase"/>
    <property type="match status" value="1"/>
</dbReference>
<protein>
    <recommendedName>
        <fullName evidence="1">Beta-lactamase-related domain-containing protein</fullName>
    </recommendedName>
</protein>
<dbReference type="AlphaFoldDB" id="A0A381QUQ9"/>
<evidence type="ECO:0000313" key="2">
    <source>
        <dbReference type="EMBL" id="SUZ83131.1"/>
    </source>
</evidence>